<dbReference type="InterPro" id="IPR009962">
    <property type="entry name" value="DUF1488"/>
</dbReference>
<dbReference type="Gene3D" id="3.30.160.140">
    <property type="entry name" value="Shew3726-like"/>
    <property type="match status" value="1"/>
</dbReference>
<evidence type="ECO:0000313" key="1">
    <source>
        <dbReference type="EMBL" id="SQK71782.1"/>
    </source>
</evidence>
<sequence>MNQALQFPDREEWNAERQAVCFPALHHGMQLWCAITAMELSQRYGEGQALELFRQYRWDLEEEAEVLIASGQDDADGWFWICSDKQTSFHLT</sequence>
<name>A0A2X5P4X7_9GAMM</name>
<protein>
    <submittedName>
        <fullName evidence="1">Protein of uncharacterized function (DUF1488)</fullName>
    </submittedName>
</protein>
<dbReference type="KEGG" id="tpty:NCTC11468_00166"/>
<dbReference type="AlphaFoldDB" id="A0A2X5P4X7"/>
<dbReference type="Proteomes" id="UP000248758">
    <property type="component" value="Chromosome 1"/>
</dbReference>
<gene>
    <name evidence="1" type="ORF">NCTC11468_00166</name>
</gene>
<dbReference type="InterPro" id="IPR036692">
    <property type="entry name" value="Shew3726-like_sf"/>
</dbReference>
<accession>A0A2X5P4X7</accession>
<dbReference type="EMBL" id="LS483499">
    <property type="protein sequence ID" value="SQK71782.1"/>
    <property type="molecule type" value="Genomic_DNA"/>
</dbReference>
<dbReference type="Pfam" id="PF07369">
    <property type="entry name" value="DUF1488"/>
    <property type="match status" value="1"/>
</dbReference>
<organism evidence="1 2">
    <name type="scientific">Tatumella ptyseos</name>
    <dbReference type="NCBI Taxonomy" id="82987"/>
    <lineage>
        <taxon>Bacteria</taxon>
        <taxon>Pseudomonadati</taxon>
        <taxon>Pseudomonadota</taxon>
        <taxon>Gammaproteobacteria</taxon>
        <taxon>Enterobacterales</taxon>
        <taxon>Erwiniaceae</taxon>
        <taxon>Tatumella</taxon>
    </lineage>
</organism>
<proteinExistence type="predicted"/>
<evidence type="ECO:0000313" key="2">
    <source>
        <dbReference type="Proteomes" id="UP000248758"/>
    </source>
</evidence>
<dbReference type="SUPFAM" id="SSF160272">
    <property type="entry name" value="Shew3726-like"/>
    <property type="match status" value="1"/>
</dbReference>
<dbReference type="RefSeq" id="WP_025902016.1">
    <property type="nucleotide sequence ID" value="NZ_LS483499.1"/>
</dbReference>
<reference evidence="1 2" key="1">
    <citation type="submission" date="2018-06" db="EMBL/GenBank/DDBJ databases">
        <authorList>
            <consortium name="Pathogen Informatics"/>
            <person name="Doyle S."/>
        </authorList>
    </citation>
    <scope>NUCLEOTIDE SEQUENCE [LARGE SCALE GENOMIC DNA]</scope>
    <source>
        <strain evidence="1 2">NCTC11468</strain>
    </source>
</reference>